<protein>
    <submittedName>
        <fullName evidence="2">Uncharacterized protein</fullName>
    </submittedName>
</protein>
<dbReference type="Proteomes" id="UP000220127">
    <property type="component" value="Unassembled WGS sequence"/>
</dbReference>
<name>A0A9X6TXR3_BACTU</name>
<accession>A0A9X6TXR3</accession>
<dbReference type="RefSeq" id="WP_097845911.1">
    <property type="nucleotide sequence ID" value="NZ_JBALRT010000237.1"/>
</dbReference>
<dbReference type="AlphaFoldDB" id="A0A9X6TXR3"/>
<reference evidence="2 3" key="1">
    <citation type="submission" date="2017-09" db="EMBL/GenBank/DDBJ databases">
        <title>Large-scale bioinformatics analysis of Bacillus genomes uncovers conserved roles of natural products in bacterial physiology.</title>
        <authorList>
            <consortium name="Agbiome Team Llc"/>
            <person name="Bleich R.M."/>
            <person name="Grubbs K.J."/>
            <person name="Santa Maria K.C."/>
            <person name="Allen S.E."/>
            <person name="Farag S."/>
            <person name="Shank E.A."/>
            <person name="Bowers A."/>
        </authorList>
    </citation>
    <scope>NUCLEOTIDE SEQUENCE [LARGE SCALE GENOMIC DNA]</scope>
    <source>
        <strain evidence="2 3">AFS094940</strain>
    </source>
</reference>
<comment type="caution">
    <text evidence="2">The sequence shown here is derived from an EMBL/GenBank/DDBJ whole genome shotgun (WGS) entry which is preliminary data.</text>
</comment>
<keyword evidence="1" id="KW-0175">Coiled coil</keyword>
<organism evidence="2 3">
    <name type="scientific">Bacillus thuringiensis</name>
    <dbReference type="NCBI Taxonomy" id="1428"/>
    <lineage>
        <taxon>Bacteria</taxon>
        <taxon>Bacillati</taxon>
        <taxon>Bacillota</taxon>
        <taxon>Bacilli</taxon>
        <taxon>Bacillales</taxon>
        <taxon>Bacillaceae</taxon>
        <taxon>Bacillus</taxon>
        <taxon>Bacillus cereus group</taxon>
    </lineage>
</organism>
<sequence>MKFTLLDNGSDSLKQSYSSLERFSNLYQGTEHSLKDAVIFLNHGLEILLKLILKNHSPALMFSDLKLYQKAKEEMKKKNLKNVFEVGLKLHTVPLEEALKRVELLCDIEIPETLKAAIFHINKIRNEIMHYSIDLNEEELEDLVNKLKYCYEESVDFLEKHIENLKDRINTARFELTINEYEEIMQQEYYDEIMQQEMIEREEEYHMENYYYGIPKKKYNAYTE</sequence>
<gene>
    <name evidence="2" type="ORF">CON01_20080</name>
</gene>
<evidence type="ECO:0000313" key="2">
    <source>
        <dbReference type="EMBL" id="PED12706.1"/>
    </source>
</evidence>
<proteinExistence type="predicted"/>
<evidence type="ECO:0000313" key="3">
    <source>
        <dbReference type="Proteomes" id="UP000220127"/>
    </source>
</evidence>
<dbReference type="EMBL" id="NVMD01000021">
    <property type="protein sequence ID" value="PED12706.1"/>
    <property type="molecule type" value="Genomic_DNA"/>
</dbReference>
<evidence type="ECO:0000256" key="1">
    <source>
        <dbReference type="SAM" id="Coils"/>
    </source>
</evidence>
<feature type="coiled-coil region" evidence="1">
    <location>
        <begin position="121"/>
        <end position="175"/>
    </location>
</feature>